<evidence type="ECO:0000256" key="1">
    <source>
        <dbReference type="SAM" id="MobiDB-lite"/>
    </source>
</evidence>
<accession>W4MBC8</accession>
<proteinExistence type="predicted"/>
<dbReference type="Proteomes" id="UP000019140">
    <property type="component" value="Unassembled WGS sequence"/>
</dbReference>
<gene>
    <name evidence="2" type="ORF">ETSY2_14075</name>
</gene>
<dbReference type="HOGENOM" id="CLU_2750222_0_0_7"/>
<sequence>MSRQPTYQTTVDRQLLTHRETTSQEADSAMSRAFVKEDHGDRPESLLERPVSPLPNYAQHGINNNSGRVL</sequence>
<feature type="compositionally biased region" description="Polar residues" evidence="1">
    <location>
        <begin position="61"/>
        <end position="70"/>
    </location>
</feature>
<feature type="compositionally biased region" description="Polar residues" evidence="1">
    <location>
        <begin position="1"/>
        <end position="12"/>
    </location>
</feature>
<feature type="region of interest" description="Disordered" evidence="1">
    <location>
        <begin position="1"/>
        <end position="70"/>
    </location>
</feature>
<dbReference type="EMBL" id="AZHX01000567">
    <property type="protein sequence ID" value="ETX06942.1"/>
    <property type="molecule type" value="Genomic_DNA"/>
</dbReference>
<name>W4MBC8_9BACT</name>
<keyword evidence="3" id="KW-1185">Reference proteome</keyword>
<comment type="caution">
    <text evidence="2">The sequence shown here is derived from an EMBL/GenBank/DDBJ whole genome shotgun (WGS) entry which is preliminary data.</text>
</comment>
<evidence type="ECO:0000313" key="3">
    <source>
        <dbReference type="Proteomes" id="UP000019140"/>
    </source>
</evidence>
<dbReference type="AlphaFoldDB" id="W4MBC8"/>
<organism evidence="2 3">
    <name type="scientific">Candidatus Entotheonella gemina</name>
    <dbReference type="NCBI Taxonomy" id="1429439"/>
    <lineage>
        <taxon>Bacteria</taxon>
        <taxon>Pseudomonadati</taxon>
        <taxon>Nitrospinota/Tectimicrobiota group</taxon>
        <taxon>Candidatus Tectimicrobiota</taxon>
        <taxon>Candidatus Entotheonellia</taxon>
        <taxon>Candidatus Entotheonellales</taxon>
        <taxon>Candidatus Entotheonellaceae</taxon>
        <taxon>Candidatus Entotheonella</taxon>
    </lineage>
</organism>
<reference evidence="2 3" key="1">
    <citation type="journal article" date="2014" name="Nature">
        <title>An environmental bacterial taxon with a large and distinct metabolic repertoire.</title>
        <authorList>
            <person name="Wilson M.C."/>
            <person name="Mori T."/>
            <person name="Ruckert C."/>
            <person name="Uria A.R."/>
            <person name="Helf M.J."/>
            <person name="Takada K."/>
            <person name="Gernert C."/>
            <person name="Steffens U.A."/>
            <person name="Heycke N."/>
            <person name="Schmitt S."/>
            <person name="Rinke C."/>
            <person name="Helfrich E.J."/>
            <person name="Brachmann A.O."/>
            <person name="Gurgui C."/>
            <person name="Wakimoto T."/>
            <person name="Kracht M."/>
            <person name="Crusemann M."/>
            <person name="Hentschel U."/>
            <person name="Abe I."/>
            <person name="Matsunaga S."/>
            <person name="Kalinowski J."/>
            <person name="Takeyama H."/>
            <person name="Piel J."/>
        </authorList>
    </citation>
    <scope>NUCLEOTIDE SEQUENCE [LARGE SCALE GENOMIC DNA]</scope>
    <source>
        <strain evidence="3">TSY2</strain>
    </source>
</reference>
<feature type="compositionally biased region" description="Basic and acidic residues" evidence="1">
    <location>
        <begin position="34"/>
        <end position="47"/>
    </location>
</feature>
<protein>
    <submittedName>
        <fullName evidence="2">Uncharacterized protein</fullName>
    </submittedName>
</protein>
<evidence type="ECO:0000313" key="2">
    <source>
        <dbReference type="EMBL" id="ETX06942.1"/>
    </source>
</evidence>